<feature type="domain" description="Protein kinase" evidence="1">
    <location>
        <begin position="1"/>
        <end position="100"/>
    </location>
</feature>
<dbReference type="PANTHER" id="PTHR24416">
    <property type="entry name" value="TYROSINE-PROTEIN KINASE RECEPTOR"/>
    <property type="match status" value="1"/>
</dbReference>
<dbReference type="PANTHER" id="PTHR24416:SF611">
    <property type="entry name" value="TYROSINE-PROTEIN KINASE TRANSMEMBRANE RECEPTOR ROR"/>
    <property type="match status" value="1"/>
</dbReference>
<keyword evidence="2" id="KW-1185">Reference proteome</keyword>
<reference evidence="3" key="1">
    <citation type="submission" date="2022-11" db="UniProtKB">
        <authorList>
            <consortium name="WormBaseParasite"/>
        </authorList>
    </citation>
    <scope>IDENTIFICATION</scope>
</reference>
<evidence type="ECO:0000313" key="3">
    <source>
        <dbReference type="WBParaSite" id="ACRNAN_scaffold1997.g6764.t1"/>
    </source>
</evidence>
<dbReference type="Proteomes" id="UP000887540">
    <property type="component" value="Unplaced"/>
</dbReference>
<dbReference type="InterPro" id="IPR011009">
    <property type="entry name" value="Kinase-like_dom_sf"/>
</dbReference>
<dbReference type="Pfam" id="PF07714">
    <property type="entry name" value="PK_Tyr_Ser-Thr"/>
    <property type="match status" value="1"/>
</dbReference>
<dbReference type="GO" id="GO:0005524">
    <property type="term" value="F:ATP binding"/>
    <property type="evidence" value="ECO:0007669"/>
    <property type="project" value="InterPro"/>
</dbReference>
<dbReference type="GO" id="GO:0043235">
    <property type="term" value="C:receptor complex"/>
    <property type="evidence" value="ECO:0007669"/>
    <property type="project" value="TreeGrafter"/>
</dbReference>
<dbReference type="GO" id="GO:0004714">
    <property type="term" value="F:transmembrane receptor protein tyrosine kinase activity"/>
    <property type="evidence" value="ECO:0007669"/>
    <property type="project" value="TreeGrafter"/>
</dbReference>
<dbReference type="InterPro" id="IPR020635">
    <property type="entry name" value="Tyr_kinase_cat_dom"/>
</dbReference>
<dbReference type="GO" id="GO:0007169">
    <property type="term" value="P:cell surface receptor protein tyrosine kinase signaling pathway"/>
    <property type="evidence" value="ECO:0007669"/>
    <property type="project" value="TreeGrafter"/>
</dbReference>
<dbReference type="Gene3D" id="1.10.510.10">
    <property type="entry name" value="Transferase(Phosphotransferase) domain 1"/>
    <property type="match status" value="1"/>
</dbReference>
<organism evidence="2 3">
    <name type="scientific">Acrobeloides nanus</name>
    <dbReference type="NCBI Taxonomy" id="290746"/>
    <lineage>
        <taxon>Eukaryota</taxon>
        <taxon>Metazoa</taxon>
        <taxon>Ecdysozoa</taxon>
        <taxon>Nematoda</taxon>
        <taxon>Chromadorea</taxon>
        <taxon>Rhabditida</taxon>
        <taxon>Tylenchina</taxon>
        <taxon>Cephalobomorpha</taxon>
        <taxon>Cephaloboidea</taxon>
        <taxon>Cephalobidae</taxon>
        <taxon>Acrobeloides</taxon>
    </lineage>
</organism>
<dbReference type="InterPro" id="IPR001245">
    <property type="entry name" value="Ser-Thr/Tyr_kinase_cat_dom"/>
</dbReference>
<dbReference type="SUPFAM" id="SSF56112">
    <property type="entry name" value="Protein kinase-like (PK-like)"/>
    <property type="match status" value="1"/>
</dbReference>
<dbReference type="InterPro" id="IPR050122">
    <property type="entry name" value="RTK"/>
</dbReference>
<sequence>MPIEGLKMIEFSEKTDIWSFGVLLYEMFSIGLQPYHVIETSRGHKFTQEGLLEYLQEGGRLEQPQLCPEEVYTLMMSCWEENPQNRPSFQEIREELERMIEAPGKEYGYVRILEDSDFSVTYATIIKS</sequence>
<dbReference type="WBParaSite" id="ACRNAN_scaffold1997.g6764.t1">
    <property type="protein sequence ID" value="ACRNAN_scaffold1997.g6764.t1"/>
    <property type="gene ID" value="ACRNAN_scaffold1997.g6764"/>
</dbReference>
<dbReference type="SMART" id="SM00219">
    <property type="entry name" value="TyrKc"/>
    <property type="match status" value="1"/>
</dbReference>
<proteinExistence type="predicted"/>
<protein>
    <submittedName>
        <fullName evidence="3">Protein kinase domain-containing protein</fullName>
    </submittedName>
</protein>
<dbReference type="FunFam" id="1.10.510.10:FF:001346">
    <property type="entry name" value="Uncharacterized protein"/>
    <property type="match status" value="1"/>
</dbReference>
<dbReference type="GO" id="GO:0005886">
    <property type="term" value="C:plasma membrane"/>
    <property type="evidence" value="ECO:0007669"/>
    <property type="project" value="TreeGrafter"/>
</dbReference>
<evidence type="ECO:0000259" key="1">
    <source>
        <dbReference type="PROSITE" id="PS50011"/>
    </source>
</evidence>
<evidence type="ECO:0000313" key="2">
    <source>
        <dbReference type="Proteomes" id="UP000887540"/>
    </source>
</evidence>
<dbReference type="AlphaFoldDB" id="A0A914D6W1"/>
<accession>A0A914D6W1</accession>
<dbReference type="PROSITE" id="PS50011">
    <property type="entry name" value="PROTEIN_KINASE_DOM"/>
    <property type="match status" value="1"/>
</dbReference>
<dbReference type="InterPro" id="IPR000719">
    <property type="entry name" value="Prot_kinase_dom"/>
</dbReference>
<name>A0A914D6W1_9BILA</name>